<feature type="binding site" evidence="5">
    <location>
        <position position="56"/>
    </location>
    <ligand>
        <name>ATP</name>
        <dbReference type="ChEBI" id="CHEBI:30616"/>
    </ligand>
</feature>
<dbReference type="PROSITE" id="PS00108">
    <property type="entry name" value="PROTEIN_KINASE_ST"/>
    <property type="match status" value="1"/>
</dbReference>
<feature type="compositionally biased region" description="Low complexity" evidence="6">
    <location>
        <begin position="457"/>
        <end position="475"/>
    </location>
</feature>
<keyword evidence="9" id="KW-1185">Reference proteome</keyword>
<feature type="region of interest" description="Disordered" evidence="6">
    <location>
        <begin position="307"/>
        <end position="396"/>
    </location>
</feature>
<keyword evidence="2 5" id="KW-0547">Nucleotide-binding</keyword>
<reference evidence="8" key="2">
    <citation type="submission" date="2020-09" db="EMBL/GenBank/DDBJ databases">
        <authorList>
            <person name="Sun Q."/>
            <person name="Ohkuma M."/>
        </authorList>
    </citation>
    <scope>NUCLEOTIDE SEQUENCE</scope>
    <source>
        <strain evidence="8">JCM 4646</strain>
    </source>
</reference>
<feature type="compositionally biased region" description="Pro residues" evidence="6">
    <location>
        <begin position="438"/>
        <end position="456"/>
    </location>
</feature>
<dbReference type="Gene3D" id="1.10.510.10">
    <property type="entry name" value="Transferase(Phosphotransferase) domain 1"/>
    <property type="match status" value="1"/>
</dbReference>
<gene>
    <name evidence="8" type="ORF">GCM10018781_72940</name>
</gene>
<evidence type="ECO:0000259" key="7">
    <source>
        <dbReference type="PROSITE" id="PS50011"/>
    </source>
</evidence>
<dbReference type="GeneID" id="95357538"/>
<comment type="caution">
    <text evidence="8">The sequence shown here is derived from an EMBL/GenBank/DDBJ whole genome shotgun (WGS) entry which is preliminary data.</text>
</comment>
<keyword evidence="1" id="KW-0808">Transferase</keyword>
<keyword evidence="3" id="KW-0418">Kinase</keyword>
<evidence type="ECO:0000256" key="4">
    <source>
        <dbReference type="ARBA" id="ARBA00022840"/>
    </source>
</evidence>
<evidence type="ECO:0000256" key="5">
    <source>
        <dbReference type="PROSITE-ProRule" id="PRU10141"/>
    </source>
</evidence>
<dbReference type="RefSeq" id="WP_229928028.1">
    <property type="nucleotide sequence ID" value="NZ_BNBO01000071.1"/>
</dbReference>
<dbReference type="AlphaFoldDB" id="A0A919GG87"/>
<feature type="region of interest" description="Disordered" evidence="6">
    <location>
        <begin position="433"/>
        <end position="479"/>
    </location>
</feature>
<dbReference type="Pfam" id="PF00069">
    <property type="entry name" value="Pkinase"/>
    <property type="match status" value="1"/>
</dbReference>
<feature type="compositionally biased region" description="Low complexity" evidence="6">
    <location>
        <begin position="310"/>
        <end position="329"/>
    </location>
</feature>
<sequence>MTPGDRTVPLPSTFQPLSADDPREVGGYRVFARLGAGGMGRVYLSYTRGGRPVAIKVVRPELAEDPEFRHRFAREVASARRIHGLYTAQVVDSGVDAAQPWLATAYVAGPSLHQVVDRFGALPERTVLLIVAGIAEALQAIHATGVVHRDLKPANVLIAADGPRVIDFGIARAADSSALTSTGLRIGSPGFMAPEQVLGEAAGPATDVFALGALAVYVSTGTPPFGGGPESATMYRAVHEDPDFARVPAGLRPLLRQCLAKDPGQRPGTLQVIEAACSHPAVGGHLRFADGWLPQPVSSEIRRRADLPTAPAGPSAAEVAAGPVAGEPVTSGPATTLDPSRAATADAPTALVPARPPVTVATPAPAAAPAPAPAPALAPGGEPGQDRDRHRGPRRRRTALTATAALLIGAAGAAAVLLSPLLGDDLADAGTMDVVPGSAPPATPPTGPATPAPSTPAAPATTAPGPGYTPVYTGTELTSPDPTYEFDIKTGRVAPQENATWYLGRSATEFFVPEDSDTYIAADGRLTPEDCAKGIESRPATTLPFSTLRDGRAFCVRTQAGREIAVVRVLSAGTEDGAVRISMDYYRRNG</sequence>
<dbReference type="InterPro" id="IPR008271">
    <property type="entry name" value="Ser/Thr_kinase_AS"/>
</dbReference>
<dbReference type="SMART" id="SM00220">
    <property type="entry name" value="S_TKc"/>
    <property type="match status" value="1"/>
</dbReference>
<dbReference type="PANTHER" id="PTHR43289">
    <property type="entry name" value="MITOGEN-ACTIVATED PROTEIN KINASE KINASE KINASE 20-RELATED"/>
    <property type="match status" value="1"/>
</dbReference>
<feature type="domain" description="Protein kinase" evidence="7">
    <location>
        <begin position="28"/>
        <end position="282"/>
    </location>
</feature>
<dbReference type="PROSITE" id="PS50011">
    <property type="entry name" value="PROTEIN_KINASE_DOM"/>
    <property type="match status" value="1"/>
</dbReference>
<evidence type="ECO:0000256" key="6">
    <source>
        <dbReference type="SAM" id="MobiDB-lite"/>
    </source>
</evidence>
<dbReference type="Proteomes" id="UP000617734">
    <property type="component" value="Unassembled WGS sequence"/>
</dbReference>
<organism evidence="8 9">
    <name type="scientific">Kitasatospora indigofera</name>
    <dbReference type="NCBI Taxonomy" id="67307"/>
    <lineage>
        <taxon>Bacteria</taxon>
        <taxon>Bacillati</taxon>
        <taxon>Actinomycetota</taxon>
        <taxon>Actinomycetes</taxon>
        <taxon>Kitasatosporales</taxon>
        <taxon>Streptomycetaceae</taxon>
        <taxon>Kitasatospora</taxon>
    </lineage>
</organism>
<feature type="compositionally biased region" description="Low complexity" evidence="6">
    <location>
        <begin position="347"/>
        <end position="365"/>
    </location>
</feature>
<dbReference type="InterPro" id="IPR017441">
    <property type="entry name" value="Protein_kinase_ATP_BS"/>
</dbReference>
<dbReference type="PROSITE" id="PS00107">
    <property type="entry name" value="PROTEIN_KINASE_ATP"/>
    <property type="match status" value="1"/>
</dbReference>
<evidence type="ECO:0000313" key="8">
    <source>
        <dbReference type="EMBL" id="GHH84173.1"/>
    </source>
</evidence>
<accession>A0A919GG87</accession>
<name>A0A919GG87_9ACTN</name>
<dbReference type="InterPro" id="IPR011009">
    <property type="entry name" value="Kinase-like_dom_sf"/>
</dbReference>
<keyword evidence="4 5" id="KW-0067">ATP-binding</keyword>
<dbReference type="SUPFAM" id="SSF56112">
    <property type="entry name" value="Protein kinase-like (PK-like)"/>
    <property type="match status" value="1"/>
</dbReference>
<reference evidence="8" key="1">
    <citation type="journal article" date="2014" name="Int. J. Syst. Evol. Microbiol.">
        <title>Complete genome sequence of Corynebacterium casei LMG S-19264T (=DSM 44701T), isolated from a smear-ripened cheese.</title>
        <authorList>
            <consortium name="US DOE Joint Genome Institute (JGI-PGF)"/>
            <person name="Walter F."/>
            <person name="Albersmeier A."/>
            <person name="Kalinowski J."/>
            <person name="Ruckert C."/>
        </authorList>
    </citation>
    <scope>NUCLEOTIDE SEQUENCE</scope>
    <source>
        <strain evidence="8">JCM 4646</strain>
    </source>
</reference>
<dbReference type="CDD" id="cd14014">
    <property type="entry name" value="STKc_PknB_like"/>
    <property type="match status" value="1"/>
</dbReference>
<dbReference type="InterPro" id="IPR000719">
    <property type="entry name" value="Prot_kinase_dom"/>
</dbReference>
<protein>
    <recommendedName>
        <fullName evidence="7">Protein kinase domain-containing protein</fullName>
    </recommendedName>
</protein>
<evidence type="ECO:0000256" key="2">
    <source>
        <dbReference type="ARBA" id="ARBA00022741"/>
    </source>
</evidence>
<proteinExistence type="predicted"/>
<feature type="compositionally biased region" description="Pro residues" evidence="6">
    <location>
        <begin position="366"/>
        <end position="376"/>
    </location>
</feature>
<dbReference type="GO" id="GO:0004674">
    <property type="term" value="F:protein serine/threonine kinase activity"/>
    <property type="evidence" value="ECO:0007669"/>
    <property type="project" value="TreeGrafter"/>
</dbReference>
<dbReference type="PANTHER" id="PTHR43289:SF34">
    <property type="entry name" value="SERINE_THREONINE-PROTEIN KINASE YBDM-RELATED"/>
    <property type="match status" value="1"/>
</dbReference>
<dbReference type="EMBL" id="BNBO01000071">
    <property type="protein sequence ID" value="GHH84173.1"/>
    <property type="molecule type" value="Genomic_DNA"/>
</dbReference>
<evidence type="ECO:0000313" key="9">
    <source>
        <dbReference type="Proteomes" id="UP000617734"/>
    </source>
</evidence>
<evidence type="ECO:0000256" key="3">
    <source>
        <dbReference type="ARBA" id="ARBA00022777"/>
    </source>
</evidence>
<dbReference type="GO" id="GO:0005524">
    <property type="term" value="F:ATP binding"/>
    <property type="evidence" value="ECO:0007669"/>
    <property type="project" value="UniProtKB-UniRule"/>
</dbReference>
<dbReference type="Gene3D" id="3.30.200.20">
    <property type="entry name" value="Phosphorylase Kinase, domain 1"/>
    <property type="match status" value="1"/>
</dbReference>
<evidence type="ECO:0000256" key="1">
    <source>
        <dbReference type="ARBA" id="ARBA00022679"/>
    </source>
</evidence>